<dbReference type="SUPFAM" id="SSF69572">
    <property type="entry name" value="Activating enzymes of the ubiquitin-like proteins"/>
    <property type="match status" value="1"/>
</dbReference>
<evidence type="ECO:0000313" key="3">
    <source>
        <dbReference type="Proteomes" id="UP000199632"/>
    </source>
</evidence>
<feature type="compositionally biased region" description="Basic and acidic residues" evidence="1">
    <location>
        <begin position="178"/>
        <end position="188"/>
    </location>
</feature>
<sequence length="443" mass="44378">MLVELADERTAGILDLLDGAHTERQVLAGAQRLGVRPGDARELLATLHAHGLLVPAHTLTPPGAAPHLRAEAAALALRQIDHRAAGRWALRGPLSMGPAGGAASGLGSLSAGSEGLQGAGPARGPSQAGLRGGPGGPRGAGSGRGPLSAGSEATYGVGSAPGPSQTGPRGGPGGVETAKLDAQSDRPGDAPGPRKVGATRRPGSAGAVPGGRPVVRTTVGFVTPAQVLRRRAAARVLVTGRGRLATPIAITLARSGVGHVRPDLPGIVRPEEAVLGLDPSTVGKPRAAAVAAAVAAAGARPGRTKPHVVIQAGAQQPANLAATALRHRGQAMLAVEIRDGAPVIGPFVQPAGSPCLSCLDHHRRDRDEDWSEIAAGLATAPPTEEAGDLVTIMTAAALGAAEALAYIDGGTPRTTDGAVTVVSPGDLRWRHWPAHPRCSCVPT</sequence>
<dbReference type="NCBIfam" id="TIGR03882">
    <property type="entry name" value="cyclo_dehyd_2"/>
    <property type="match status" value="1"/>
</dbReference>
<organism evidence="2 3">
    <name type="scientific">Asanoa ishikariensis</name>
    <dbReference type="NCBI Taxonomy" id="137265"/>
    <lineage>
        <taxon>Bacteria</taxon>
        <taxon>Bacillati</taxon>
        <taxon>Actinomycetota</taxon>
        <taxon>Actinomycetes</taxon>
        <taxon>Micromonosporales</taxon>
        <taxon>Micromonosporaceae</taxon>
        <taxon>Asanoa</taxon>
    </lineage>
</organism>
<dbReference type="GO" id="GO:0008641">
    <property type="term" value="F:ubiquitin-like modifier activating enzyme activity"/>
    <property type="evidence" value="ECO:0007669"/>
    <property type="project" value="InterPro"/>
</dbReference>
<dbReference type="InterPro" id="IPR035985">
    <property type="entry name" value="Ubiquitin-activating_enz"/>
</dbReference>
<reference evidence="3" key="1">
    <citation type="submission" date="2016-10" db="EMBL/GenBank/DDBJ databases">
        <authorList>
            <person name="Varghese N."/>
            <person name="Submissions S."/>
        </authorList>
    </citation>
    <scope>NUCLEOTIDE SEQUENCE [LARGE SCALE GENOMIC DNA]</scope>
    <source>
        <strain evidence="3">DSM 44718</strain>
    </source>
</reference>
<dbReference type="Gene3D" id="3.40.50.720">
    <property type="entry name" value="NAD(P)-binding Rossmann-like Domain"/>
    <property type="match status" value="1"/>
</dbReference>
<dbReference type="AlphaFoldDB" id="A0A1H3QYZ8"/>
<dbReference type="STRING" id="137265.SAMN05421684_3282"/>
<feature type="compositionally biased region" description="Low complexity" evidence="1">
    <location>
        <begin position="105"/>
        <end position="120"/>
    </location>
</feature>
<evidence type="ECO:0000256" key="1">
    <source>
        <dbReference type="SAM" id="MobiDB-lite"/>
    </source>
</evidence>
<protein>
    <submittedName>
        <fullName evidence="2">Bacteriocin biosynthesis cyclodehydratase domain-containing protein</fullName>
    </submittedName>
</protein>
<dbReference type="EMBL" id="FNQB01000002">
    <property type="protein sequence ID" value="SDZ18178.1"/>
    <property type="molecule type" value="Genomic_DNA"/>
</dbReference>
<proteinExistence type="predicted"/>
<dbReference type="Proteomes" id="UP000199632">
    <property type="component" value="Unassembled WGS sequence"/>
</dbReference>
<feature type="region of interest" description="Disordered" evidence="1">
    <location>
        <begin position="99"/>
        <end position="212"/>
    </location>
</feature>
<name>A0A1H3QYZ8_9ACTN</name>
<feature type="compositionally biased region" description="Gly residues" evidence="1">
    <location>
        <begin position="130"/>
        <end position="144"/>
    </location>
</feature>
<keyword evidence="3" id="KW-1185">Reference proteome</keyword>
<dbReference type="InterPro" id="IPR022291">
    <property type="entry name" value="Bacteriocin_synth_cyclodeHase"/>
</dbReference>
<evidence type="ECO:0000313" key="2">
    <source>
        <dbReference type="EMBL" id="SDZ18178.1"/>
    </source>
</evidence>
<accession>A0A1H3QYZ8</accession>
<gene>
    <name evidence="2" type="ORF">SAMN05421684_3282</name>
</gene>